<feature type="region of interest" description="Disordered" evidence="3">
    <location>
        <begin position="880"/>
        <end position="908"/>
    </location>
</feature>
<dbReference type="Gene3D" id="1.10.510.10">
    <property type="entry name" value="Transferase(Phosphotransferase) domain 1"/>
    <property type="match status" value="1"/>
</dbReference>
<evidence type="ECO:0000259" key="4">
    <source>
        <dbReference type="PROSITE" id="PS50011"/>
    </source>
</evidence>
<dbReference type="InterPro" id="IPR000719">
    <property type="entry name" value="Prot_kinase_dom"/>
</dbReference>
<dbReference type="InterPro" id="IPR011989">
    <property type="entry name" value="ARM-like"/>
</dbReference>
<dbReference type="InterPro" id="IPR016024">
    <property type="entry name" value="ARM-type_fold"/>
</dbReference>
<dbReference type="CDD" id="cd14011">
    <property type="entry name" value="PK_SCY1_like"/>
    <property type="match status" value="1"/>
</dbReference>
<dbReference type="FunFam" id="1.25.10.10:FF:000189">
    <property type="entry name" value="SCY1-like pseudokinase 2"/>
    <property type="match status" value="1"/>
</dbReference>
<dbReference type="SMART" id="SM00220">
    <property type="entry name" value="S_TKc"/>
    <property type="match status" value="1"/>
</dbReference>
<dbReference type="PANTHER" id="PTHR12984:SF6">
    <property type="entry name" value="SCY1-LIKE PROTEIN 2"/>
    <property type="match status" value="1"/>
</dbReference>
<comment type="similarity">
    <text evidence="1">Belongs to the protein kinase superfamily.</text>
</comment>
<dbReference type="Pfam" id="PF00069">
    <property type="entry name" value="Pkinase"/>
    <property type="match status" value="1"/>
</dbReference>
<keyword evidence="6" id="KW-1185">Reference proteome</keyword>
<dbReference type="Gene3D" id="1.25.10.10">
    <property type="entry name" value="Leucine-rich Repeat Variant"/>
    <property type="match status" value="1"/>
</dbReference>
<proteinExistence type="inferred from homology"/>
<dbReference type="Proteomes" id="UP000812440">
    <property type="component" value="Chromosome 3"/>
</dbReference>
<feature type="domain" description="Protein kinase" evidence="4">
    <location>
        <begin position="9"/>
        <end position="304"/>
    </location>
</feature>
<name>A0A8T2J6S5_9PIPI</name>
<protein>
    <recommendedName>
        <fullName evidence="4">Protein kinase domain-containing protein</fullName>
    </recommendedName>
</protein>
<dbReference type="OrthoDB" id="79687at2759"/>
<dbReference type="SUPFAM" id="SSF56112">
    <property type="entry name" value="Protein kinase-like (PK-like)"/>
    <property type="match status" value="1"/>
</dbReference>
<gene>
    <name evidence="5" type="ORF">GDO86_005613</name>
</gene>
<dbReference type="GO" id="GO:0004672">
    <property type="term" value="F:protein kinase activity"/>
    <property type="evidence" value="ECO:0007669"/>
    <property type="project" value="InterPro"/>
</dbReference>
<dbReference type="PROSITE" id="PS50011">
    <property type="entry name" value="PROTEIN_KINASE_DOM"/>
    <property type="match status" value="1"/>
</dbReference>
<keyword evidence="2" id="KW-0175">Coiled coil</keyword>
<evidence type="ECO:0000313" key="5">
    <source>
        <dbReference type="EMBL" id="KAG8439463.1"/>
    </source>
</evidence>
<dbReference type="FunFam" id="3.30.200.20:FF:000179">
    <property type="entry name" value="SCY1 like pseudokinase 2"/>
    <property type="match status" value="1"/>
</dbReference>
<dbReference type="InterPro" id="IPR051177">
    <property type="entry name" value="CIK-Related_Protein"/>
</dbReference>
<evidence type="ECO:0000313" key="6">
    <source>
        <dbReference type="Proteomes" id="UP000812440"/>
    </source>
</evidence>
<dbReference type="PANTHER" id="PTHR12984">
    <property type="entry name" value="SCY1-RELATED S/T PROTEIN KINASE-LIKE"/>
    <property type="match status" value="1"/>
</dbReference>
<dbReference type="GO" id="GO:0005524">
    <property type="term" value="F:ATP binding"/>
    <property type="evidence" value="ECO:0007669"/>
    <property type="project" value="InterPro"/>
</dbReference>
<accession>A0A8T2J6S5</accession>
<dbReference type="Gene3D" id="3.30.200.20">
    <property type="entry name" value="Phosphorylase Kinase, domain 1"/>
    <property type="match status" value="1"/>
</dbReference>
<comment type="caution">
    <text evidence="5">The sequence shown here is derived from an EMBL/GenBank/DDBJ whole genome shotgun (WGS) entry which is preliminary data.</text>
</comment>
<dbReference type="InterPro" id="IPR011009">
    <property type="entry name" value="Kinase-like_dom_sf"/>
</dbReference>
<evidence type="ECO:0000256" key="2">
    <source>
        <dbReference type="SAM" id="Coils"/>
    </source>
</evidence>
<feature type="compositionally biased region" description="Polar residues" evidence="3">
    <location>
        <begin position="880"/>
        <end position="901"/>
    </location>
</feature>
<evidence type="ECO:0000256" key="3">
    <source>
        <dbReference type="SAM" id="MobiDB-lite"/>
    </source>
</evidence>
<dbReference type="EMBL" id="JAACNH010000006">
    <property type="protein sequence ID" value="KAG8439463.1"/>
    <property type="molecule type" value="Genomic_DNA"/>
</dbReference>
<organism evidence="5 6">
    <name type="scientific">Hymenochirus boettgeri</name>
    <name type="common">Congo dwarf clawed frog</name>
    <dbReference type="NCBI Taxonomy" id="247094"/>
    <lineage>
        <taxon>Eukaryota</taxon>
        <taxon>Metazoa</taxon>
        <taxon>Chordata</taxon>
        <taxon>Craniata</taxon>
        <taxon>Vertebrata</taxon>
        <taxon>Euteleostomi</taxon>
        <taxon>Amphibia</taxon>
        <taxon>Batrachia</taxon>
        <taxon>Anura</taxon>
        <taxon>Pipoidea</taxon>
        <taxon>Pipidae</taxon>
        <taxon>Pipinae</taxon>
        <taxon>Hymenochirus</taxon>
    </lineage>
</organism>
<dbReference type="AlphaFoldDB" id="A0A8T2J6S5"/>
<reference evidence="5" key="1">
    <citation type="thesis" date="2020" institute="ProQuest LLC" country="789 East Eisenhower Parkway, Ann Arbor, MI, USA">
        <title>Comparative Genomics and Chromosome Evolution.</title>
        <authorList>
            <person name="Mudd A.B."/>
        </authorList>
    </citation>
    <scope>NUCLEOTIDE SEQUENCE</scope>
    <source>
        <strain evidence="5">Female2</strain>
        <tissue evidence="5">Blood</tissue>
    </source>
</reference>
<dbReference type="SUPFAM" id="SSF48371">
    <property type="entry name" value="ARM repeat"/>
    <property type="match status" value="1"/>
</dbReference>
<sequence>MGNPVTREFDVGKHIASGGNGLAWKIFNGTKKSTKQEVAVFVFDKKLIDKYQKFEKDQIIDSLKRGVQQLTRLRHPRLLTVQHPLEESRDCLAFCTEPVFASLANVLGSWDNLPSPLPPEIRDHKLYDAEAKYGLLQVAEGLSFLHTSVKMIHANLTPENIILNKSGAWKIMGFDFYNPAMNPSDQESKFVCKEWDPNLPPLCLPNPEYLAPEYILSVSCDSASDMYSLGVIVHAVYNKGKTIFEVNKQDIYKSFSRQLDQLSRLNPNILLNIPEDVKEHLKLLLNVTPAVRPDADQITKIPFFDDVGVVTLQYFDSLFQRDNLQKSQFFKELPKVLQKLPKRVVIQRILPALTAEFVNPDMVPFVLPNVLLIAEECTKEEYAKLILPDLGPVFRQQEPVQILLIFLQKMDLLLTKTPPDEIKNCVLPMVYRALEAPSIQIQELCLNIIPTFANLIDYPSMKNSLIPRIKTACLQTSSLAVRVNSLVCLGKILEYLDKWFVLDELLPFLQQIPSREPAVLMGILGIYKCIFTHKKLGITKELMAGKVLPHLIPLSIDNNLNLNQFNSFMAVVKEMLNKLESEHKTKLEQIHTMQEQQRSLDISGQLNLNAEQQPSKTANQTNIFNNIGQDLLTSVNDKKENGHVQKPQVKVSLTLEEKQKLAKEQEQVQKLKSQHPLTPSAVTPATTMKQTKDLTSTLMENMSSLSGFSSSNSKPTIGGFASISNMPGNIAYPSPVDNVSSNRNVPNGLNPNPAFNLSGFGMGVGNSNQNVLIGAGSTGINKGTPLSAPSNMHNFTNSLSSTPGMLQQSQNIRPTANMSSLDNLFGAQKPKVSMNQMTLQNQSPWLNQFVPTPGSQTSTGAATQTSNACQIGFGTQSNPFFNPQSFTQSPSIMKSSNSASNDLKDLFG</sequence>
<feature type="coiled-coil region" evidence="2">
    <location>
        <begin position="569"/>
        <end position="596"/>
    </location>
</feature>
<evidence type="ECO:0000256" key="1">
    <source>
        <dbReference type="ARBA" id="ARBA00038349"/>
    </source>
</evidence>